<reference evidence="2" key="1">
    <citation type="journal article" date="2023" name="G3 (Bethesda)">
        <title>Genome assembly and association tests identify interacting loci associated with vigor, precocity, and sex in interspecific pistachio rootstocks.</title>
        <authorList>
            <person name="Palmer W."/>
            <person name="Jacygrad E."/>
            <person name="Sagayaradj S."/>
            <person name="Cavanaugh K."/>
            <person name="Han R."/>
            <person name="Bertier L."/>
            <person name="Beede B."/>
            <person name="Kafkas S."/>
            <person name="Golino D."/>
            <person name="Preece J."/>
            <person name="Michelmore R."/>
        </authorList>
    </citation>
    <scope>NUCLEOTIDE SEQUENCE [LARGE SCALE GENOMIC DNA]</scope>
</reference>
<name>A0ACC0X6N7_9ROSI</name>
<proteinExistence type="predicted"/>
<comment type="caution">
    <text evidence="1">The sequence shown here is derived from an EMBL/GenBank/DDBJ whole genome shotgun (WGS) entry which is preliminary data.</text>
</comment>
<evidence type="ECO:0000313" key="1">
    <source>
        <dbReference type="EMBL" id="KAJ0010990.1"/>
    </source>
</evidence>
<organism evidence="1 2">
    <name type="scientific">Pistacia integerrima</name>
    <dbReference type="NCBI Taxonomy" id="434235"/>
    <lineage>
        <taxon>Eukaryota</taxon>
        <taxon>Viridiplantae</taxon>
        <taxon>Streptophyta</taxon>
        <taxon>Embryophyta</taxon>
        <taxon>Tracheophyta</taxon>
        <taxon>Spermatophyta</taxon>
        <taxon>Magnoliopsida</taxon>
        <taxon>eudicotyledons</taxon>
        <taxon>Gunneridae</taxon>
        <taxon>Pentapetalae</taxon>
        <taxon>rosids</taxon>
        <taxon>malvids</taxon>
        <taxon>Sapindales</taxon>
        <taxon>Anacardiaceae</taxon>
        <taxon>Pistacia</taxon>
    </lineage>
</organism>
<accession>A0ACC0X6N7</accession>
<keyword evidence="2" id="KW-1185">Reference proteome</keyword>
<evidence type="ECO:0000313" key="2">
    <source>
        <dbReference type="Proteomes" id="UP001163603"/>
    </source>
</evidence>
<dbReference type="EMBL" id="CM047749">
    <property type="protein sequence ID" value="KAJ0010990.1"/>
    <property type="molecule type" value="Genomic_DNA"/>
</dbReference>
<sequence length="74" mass="8795">MDLSTNKEVAHEYLPYFRAYKDRRVERFFGSDRINPEHYVPIAYEDSWAALKWVASHCNGEGPKAWLNNYADFH</sequence>
<protein>
    <submittedName>
        <fullName evidence="1">Uncharacterized protein</fullName>
    </submittedName>
</protein>
<gene>
    <name evidence="1" type="ORF">Pint_33771</name>
</gene>
<dbReference type="Proteomes" id="UP001163603">
    <property type="component" value="Chromosome 14"/>
</dbReference>